<dbReference type="EMBL" id="KV875098">
    <property type="protein sequence ID" value="OIW28697.1"/>
    <property type="molecule type" value="Genomic_DNA"/>
</dbReference>
<dbReference type="AlphaFoldDB" id="A0A1J7J5Y1"/>
<dbReference type="PANTHER" id="PTHR24148:SF73">
    <property type="entry name" value="HET DOMAIN PROTEIN (AFU_ORTHOLOGUE AFUA_8G01020)"/>
    <property type="match status" value="1"/>
</dbReference>
<protein>
    <recommendedName>
        <fullName evidence="1">Heterokaryon incompatibility domain-containing protein</fullName>
    </recommendedName>
</protein>
<keyword evidence="3" id="KW-1185">Reference proteome</keyword>
<dbReference type="Proteomes" id="UP000182658">
    <property type="component" value="Unassembled WGS sequence"/>
</dbReference>
<gene>
    <name evidence="2" type="ORF">CONLIGDRAFT_670475</name>
</gene>
<dbReference type="InterPro" id="IPR052895">
    <property type="entry name" value="HetReg/Transcr_Mod"/>
</dbReference>
<name>A0A1J7J5Y1_9PEZI</name>
<evidence type="ECO:0000313" key="3">
    <source>
        <dbReference type="Proteomes" id="UP000182658"/>
    </source>
</evidence>
<feature type="domain" description="Heterokaryon incompatibility" evidence="1">
    <location>
        <begin position="65"/>
        <end position="247"/>
    </location>
</feature>
<reference evidence="2 3" key="1">
    <citation type="submission" date="2016-10" db="EMBL/GenBank/DDBJ databases">
        <title>Draft genome sequence of Coniochaeta ligniaria NRRL30616, a lignocellulolytic fungus for bioabatement of inhibitors in plant biomass hydrolysates.</title>
        <authorList>
            <consortium name="DOE Joint Genome Institute"/>
            <person name="Jimenez D.J."/>
            <person name="Hector R.E."/>
            <person name="Riley R."/>
            <person name="Sun H."/>
            <person name="Grigoriev I.V."/>
            <person name="Van Elsas J.D."/>
            <person name="Nichols N.N."/>
        </authorList>
    </citation>
    <scope>NUCLEOTIDE SEQUENCE [LARGE SCALE GENOMIC DNA]</scope>
    <source>
        <strain evidence="2 3">NRRL 30616</strain>
    </source>
</reference>
<organism evidence="2 3">
    <name type="scientific">Coniochaeta ligniaria NRRL 30616</name>
    <dbReference type="NCBI Taxonomy" id="1408157"/>
    <lineage>
        <taxon>Eukaryota</taxon>
        <taxon>Fungi</taxon>
        <taxon>Dikarya</taxon>
        <taxon>Ascomycota</taxon>
        <taxon>Pezizomycotina</taxon>
        <taxon>Sordariomycetes</taxon>
        <taxon>Sordariomycetidae</taxon>
        <taxon>Coniochaetales</taxon>
        <taxon>Coniochaetaceae</taxon>
        <taxon>Coniochaeta</taxon>
    </lineage>
</organism>
<proteinExistence type="predicted"/>
<dbReference type="PANTHER" id="PTHR24148">
    <property type="entry name" value="ANKYRIN REPEAT DOMAIN-CONTAINING PROTEIN 39 HOMOLOG-RELATED"/>
    <property type="match status" value="1"/>
</dbReference>
<evidence type="ECO:0000313" key="2">
    <source>
        <dbReference type="EMBL" id="OIW28697.1"/>
    </source>
</evidence>
<dbReference type="InParanoid" id="A0A1J7J5Y1"/>
<dbReference type="InterPro" id="IPR010730">
    <property type="entry name" value="HET"/>
</dbReference>
<evidence type="ECO:0000259" key="1">
    <source>
        <dbReference type="Pfam" id="PF06985"/>
    </source>
</evidence>
<dbReference type="OrthoDB" id="3548654at2759"/>
<sequence>MDAIFQTLRTAATEFLTPLIDRRENYIYNPLPSTGSFRLLSFGTEDSSHISITLETFELADAPPYQALSYCCGSPFDVPIFELPDLFIGTSGPIATSYGEHNKKPIVCNGQRLYIGKNLKEFFDRLRGDDYAQLEHKHLWVDAVCISQDDLAEKSAQILRMGDIYQRASSVIVWLGDSLPETSLALDVLEELSKIPMRRLQEMQRLPITSDTSYDTLGIRRISERERRAFVGFSRRAYFNRVWVVQEAVFARRLTFLCGEFQVSTETLFDVSKMLILSGWGSQILQPYIPQLRPGSGPQVGAIAAVSQMAGDLERRTVRPLEILSSMRSRQASKPLDNIYPLLNLIAKALDKEPWELPVKPDYEAELAEVLEQTTLMCIRSSGDLTILPAVQERSMRGSAFTPSWVVDWTVPLAPVPLVTIQLINGLWNPSNGLPLELPDTAEPGILKFGAARVCTVESVSLETEQMTKDMDLSSLVDLVLEMDLPYGADTGQGLTEVLWRTVIADIAWDQHPAPDDFGLAFVHDYIGMVVCRTASFWSASNFETELELMVQQIDRLRAIDPASVFPDGDEVRRLARALKGDDANFDPTLLIEMMSKVEALGEHMSRVCLQRRLARTDFNLLAMVPKSTVAGDSIWLVPGLKTPFVFREMANGNLELVGEAYVHGIMFGEAMGSSELSDVRLQ</sequence>
<accession>A0A1J7J5Y1</accession>
<dbReference type="Pfam" id="PF26639">
    <property type="entry name" value="Het-6_barrel"/>
    <property type="match status" value="1"/>
</dbReference>
<dbReference type="Pfam" id="PF06985">
    <property type="entry name" value="HET"/>
    <property type="match status" value="1"/>
</dbReference>